<dbReference type="FunFam" id="2.60.40.60:FF:000021">
    <property type="entry name" value="FAT atypical cadherin 1"/>
    <property type="match status" value="1"/>
</dbReference>
<dbReference type="Proteomes" id="UP000324222">
    <property type="component" value="Unassembled WGS sequence"/>
</dbReference>
<evidence type="ECO:0000256" key="8">
    <source>
        <dbReference type="ARBA" id="ARBA00023136"/>
    </source>
</evidence>
<dbReference type="CDD" id="cd11304">
    <property type="entry name" value="Cadherin_repeat"/>
    <property type="match status" value="6"/>
</dbReference>
<dbReference type="AlphaFoldDB" id="A0A5B7DP79"/>
<gene>
    <name evidence="12" type="primary">FAT1_5</name>
    <name evidence="12" type="ORF">E2C01_015907</name>
</gene>
<organism evidence="12 13">
    <name type="scientific">Portunus trituberculatus</name>
    <name type="common">Swimming crab</name>
    <name type="synonym">Neptunus trituberculatus</name>
    <dbReference type="NCBI Taxonomy" id="210409"/>
    <lineage>
        <taxon>Eukaryota</taxon>
        <taxon>Metazoa</taxon>
        <taxon>Ecdysozoa</taxon>
        <taxon>Arthropoda</taxon>
        <taxon>Crustacea</taxon>
        <taxon>Multicrustacea</taxon>
        <taxon>Malacostraca</taxon>
        <taxon>Eumalacostraca</taxon>
        <taxon>Eucarida</taxon>
        <taxon>Decapoda</taxon>
        <taxon>Pleocyemata</taxon>
        <taxon>Brachyura</taxon>
        <taxon>Eubrachyura</taxon>
        <taxon>Portunoidea</taxon>
        <taxon>Portunidae</taxon>
        <taxon>Portuninae</taxon>
        <taxon>Portunus</taxon>
    </lineage>
</organism>
<evidence type="ECO:0000256" key="10">
    <source>
        <dbReference type="PROSITE-ProRule" id="PRU00043"/>
    </source>
</evidence>
<dbReference type="GO" id="GO:0005509">
    <property type="term" value="F:calcium ion binding"/>
    <property type="evidence" value="ECO:0007669"/>
    <property type="project" value="UniProtKB-UniRule"/>
</dbReference>
<keyword evidence="9" id="KW-1015">Disulfide bond</keyword>
<keyword evidence="6 10" id="KW-0106">Calcium</keyword>
<dbReference type="PROSITE" id="PS00232">
    <property type="entry name" value="CADHERIN_1"/>
    <property type="match status" value="1"/>
</dbReference>
<evidence type="ECO:0000256" key="3">
    <source>
        <dbReference type="ARBA" id="ARBA00022692"/>
    </source>
</evidence>
<dbReference type="PROSITE" id="PS50268">
    <property type="entry name" value="CADHERIN_2"/>
    <property type="match status" value="5"/>
</dbReference>
<dbReference type="SMART" id="SM00112">
    <property type="entry name" value="CA"/>
    <property type="match status" value="5"/>
</dbReference>
<dbReference type="PANTHER" id="PTHR24026">
    <property type="entry name" value="FAT ATYPICAL CADHERIN-RELATED"/>
    <property type="match status" value="1"/>
</dbReference>
<evidence type="ECO:0000313" key="13">
    <source>
        <dbReference type="Proteomes" id="UP000324222"/>
    </source>
</evidence>
<dbReference type="SUPFAM" id="SSF49313">
    <property type="entry name" value="Cadherin-like"/>
    <property type="match status" value="6"/>
</dbReference>
<evidence type="ECO:0000256" key="1">
    <source>
        <dbReference type="ARBA" id="ARBA00004167"/>
    </source>
</evidence>
<evidence type="ECO:0000256" key="7">
    <source>
        <dbReference type="ARBA" id="ARBA00022989"/>
    </source>
</evidence>
<keyword evidence="2" id="KW-0245">EGF-like domain</keyword>
<accession>A0A5B7DP79</accession>
<reference evidence="12 13" key="1">
    <citation type="submission" date="2019-05" db="EMBL/GenBank/DDBJ databases">
        <title>Another draft genome of Portunus trituberculatus and its Hox gene families provides insights of decapod evolution.</title>
        <authorList>
            <person name="Jeong J.-H."/>
            <person name="Song I."/>
            <person name="Kim S."/>
            <person name="Choi T."/>
            <person name="Kim D."/>
            <person name="Ryu S."/>
            <person name="Kim W."/>
        </authorList>
    </citation>
    <scope>NUCLEOTIDE SEQUENCE [LARGE SCALE GENOMIC DNA]</scope>
    <source>
        <tissue evidence="12">Muscle</tissue>
    </source>
</reference>
<comment type="subcellular location">
    <subcellularLocation>
        <location evidence="1">Membrane</location>
        <topology evidence="1">Single-pass membrane protein</topology>
    </subcellularLocation>
</comment>
<dbReference type="InterPro" id="IPR002126">
    <property type="entry name" value="Cadherin-like_dom"/>
</dbReference>
<sequence>MKAPFTAWLQLVTPLRKLTSGRPKKTSKVWHLQGGCEQLQPGGWQEPYKYCSRKIERLRRESGETGHCGMETSVTNPLSKAAHRALRQELSVTLHSHTTPMLVYMNGTSISSKANGHTNGHIKHANGHANGKANGVANGYSNGHANGHANGTIHYRGSSTKETNGHIPQTEDTSINARVSARDVDTGMGGSVRYSCADECDGFDIRSTDGVVVLTKQLDAEVDSHHELVAVATDSGIPQLSATARLNFHVSNLKDFFVRAVVDFNDNPPMWRQDSYSCRVSAEAQPGHVVTSMSASDPDAGQIMPLRYAIHSGDQSGIFKMDSLTGVLTVTAPHKLENVTSLNLNMSVTDGVHMVFKVLHVAIVPSNHHAPRFNRTLYEAYVEENSSPGQLVTNLLAYDPDTGGFGTLHYSILHQTSEGAFAIDKEGNLFTERQLDRESLALHTLKLSVIDEGGRASFTTVRLIIHDKNDNPPIFTLPEYQSNINTDVAPGTTILKVEADDADEGLNSEVEYRMYEANSSEALKLFAVDSLTGEVTITQSLQGRETEVYQFFIRGEDKGSPPHHSDVPITIFLLPAYESPPHCAKKYAQFFMREDDPVGNVIATLWMEGPQEVQYSIVADEDTEQRVAGKEKGSGESSGPFAVTSTGLVVTRKSLDHERRRIHRITVTNHTLMTPPTVDYMTISVMVMDVNDCSPRFSEMSYTTLVAENSELGDVITILTATDEDEGNNGQPLKCTYVLKHMKNS</sequence>
<keyword evidence="4" id="KW-0732">Signal</keyword>
<dbReference type="GO" id="GO:0007156">
    <property type="term" value="P:homophilic cell adhesion via plasma membrane adhesion molecules"/>
    <property type="evidence" value="ECO:0007669"/>
    <property type="project" value="InterPro"/>
</dbReference>
<keyword evidence="3" id="KW-0812">Transmembrane</keyword>
<evidence type="ECO:0000256" key="9">
    <source>
        <dbReference type="ARBA" id="ARBA00023157"/>
    </source>
</evidence>
<evidence type="ECO:0000256" key="4">
    <source>
        <dbReference type="ARBA" id="ARBA00022729"/>
    </source>
</evidence>
<proteinExistence type="predicted"/>
<dbReference type="PRINTS" id="PR00205">
    <property type="entry name" value="CADHERIN"/>
</dbReference>
<dbReference type="FunFam" id="2.60.40.60:FF:000058">
    <property type="entry name" value="FAT atypical cadherin 3"/>
    <property type="match status" value="1"/>
</dbReference>
<keyword evidence="7" id="KW-1133">Transmembrane helix</keyword>
<name>A0A5B7DP79_PORTR</name>
<dbReference type="PANTHER" id="PTHR24026:SF126">
    <property type="entry name" value="PROTOCADHERIN FAT 4"/>
    <property type="match status" value="1"/>
</dbReference>
<dbReference type="InterPro" id="IPR015919">
    <property type="entry name" value="Cadherin-like_sf"/>
</dbReference>
<evidence type="ECO:0000256" key="2">
    <source>
        <dbReference type="ARBA" id="ARBA00022536"/>
    </source>
</evidence>
<feature type="domain" description="Cadherin" evidence="11">
    <location>
        <begin position="272"/>
        <end position="373"/>
    </location>
</feature>
<dbReference type="OrthoDB" id="6354497at2759"/>
<dbReference type="Gene3D" id="2.60.40.60">
    <property type="entry name" value="Cadherins"/>
    <property type="match status" value="6"/>
</dbReference>
<dbReference type="EMBL" id="VSRR010001137">
    <property type="protein sequence ID" value="MPC22879.1"/>
    <property type="molecule type" value="Genomic_DNA"/>
</dbReference>
<feature type="domain" description="Cadherin" evidence="11">
    <location>
        <begin position="476"/>
        <end position="583"/>
    </location>
</feature>
<keyword evidence="13" id="KW-1185">Reference proteome</keyword>
<feature type="domain" description="Cadherin" evidence="11">
    <location>
        <begin position="612"/>
        <end position="697"/>
    </location>
</feature>
<evidence type="ECO:0000256" key="5">
    <source>
        <dbReference type="ARBA" id="ARBA00022737"/>
    </source>
</evidence>
<evidence type="ECO:0000259" key="11">
    <source>
        <dbReference type="PROSITE" id="PS50268"/>
    </source>
</evidence>
<keyword evidence="5" id="KW-0677">Repeat</keyword>
<feature type="domain" description="Cadherin" evidence="11">
    <location>
        <begin position="173"/>
        <end position="271"/>
    </location>
</feature>
<evidence type="ECO:0000313" key="12">
    <source>
        <dbReference type="EMBL" id="MPC22879.1"/>
    </source>
</evidence>
<dbReference type="GO" id="GO:0005886">
    <property type="term" value="C:plasma membrane"/>
    <property type="evidence" value="ECO:0007669"/>
    <property type="project" value="UniProtKB-SubCell"/>
</dbReference>
<dbReference type="Pfam" id="PF00028">
    <property type="entry name" value="Cadherin"/>
    <property type="match status" value="4"/>
</dbReference>
<comment type="caution">
    <text evidence="12">The sequence shown here is derived from an EMBL/GenBank/DDBJ whole genome shotgun (WGS) entry which is preliminary data.</text>
</comment>
<protein>
    <submittedName>
        <fullName evidence="12">Protocadherin Fat 1</fullName>
    </submittedName>
</protein>
<feature type="domain" description="Cadherin" evidence="11">
    <location>
        <begin position="374"/>
        <end position="475"/>
    </location>
</feature>
<evidence type="ECO:0000256" key="6">
    <source>
        <dbReference type="ARBA" id="ARBA00022837"/>
    </source>
</evidence>
<keyword evidence="8" id="KW-0472">Membrane</keyword>
<dbReference type="InterPro" id="IPR020894">
    <property type="entry name" value="Cadherin_CS"/>
</dbReference>